<evidence type="ECO:0000256" key="6">
    <source>
        <dbReference type="SAM" id="MobiDB-lite"/>
    </source>
</evidence>
<dbReference type="InterPro" id="IPR001623">
    <property type="entry name" value="DnaJ_domain"/>
</dbReference>
<feature type="region of interest" description="Disordered" evidence="6">
    <location>
        <begin position="310"/>
        <end position="387"/>
    </location>
</feature>
<reference evidence="8 9" key="1">
    <citation type="submission" date="2018-07" db="EMBL/GenBank/DDBJ databases">
        <title>A high quality draft genome assembly of the barn swallow (H. rustica rustica).</title>
        <authorList>
            <person name="Formenti G."/>
            <person name="Chiara M."/>
            <person name="Poveda L."/>
            <person name="Francoijs K.-J."/>
            <person name="Bonisoli-Alquati A."/>
            <person name="Canova L."/>
            <person name="Gianfranceschi L."/>
            <person name="Horner D.S."/>
            <person name="Saino N."/>
        </authorList>
    </citation>
    <scope>NUCLEOTIDE SEQUENCE [LARGE SCALE GENOMIC DNA]</scope>
    <source>
        <strain evidence="8">Chelidonia</strain>
        <tissue evidence="8">Blood</tissue>
    </source>
</reference>
<dbReference type="InterPro" id="IPR054076">
    <property type="entry name" value="ZUO1-like_ZHD"/>
</dbReference>
<dbReference type="SUPFAM" id="SSF46565">
    <property type="entry name" value="Chaperone J-domain"/>
    <property type="match status" value="1"/>
</dbReference>
<feature type="coiled-coil region" evidence="5">
    <location>
        <begin position="181"/>
        <end position="281"/>
    </location>
</feature>
<evidence type="ECO:0000256" key="4">
    <source>
        <dbReference type="ARBA" id="ARBA00074367"/>
    </source>
</evidence>
<dbReference type="SMART" id="SM00271">
    <property type="entry name" value="DnaJ"/>
    <property type="match status" value="1"/>
</dbReference>
<organism evidence="8 9">
    <name type="scientific">Hirundo rustica rustica</name>
    <dbReference type="NCBI Taxonomy" id="333673"/>
    <lineage>
        <taxon>Eukaryota</taxon>
        <taxon>Metazoa</taxon>
        <taxon>Chordata</taxon>
        <taxon>Craniata</taxon>
        <taxon>Vertebrata</taxon>
        <taxon>Euteleostomi</taxon>
        <taxon>Archelosauria</taxon>
        <taxon>Archosauria</taxon>
        <taxon>Dinosauria</taxon>
        <taxon>Saurischia</taxon>
        <taxon>Theropoda</taxon>
        <taxon>Coelurosauria</taxon>
        <taxon>Aves</taxon>
        <taxon>Neognathae</taxon>
        <taxon>Neoaves</taxon>
        <taxon>Telluraves</taxon>
        <taxon>Australaves</taxon>
        <taxon>Passeriformes</taxon>
        <taxon>Sylvioidea</taxon>
        <taxon>Hirundinidae</taxon>
        <taxon>Hirundo</taxon>
    </lineage>
</organism>
<feature type="compositionally biased region" description="Basic and acidic residues" evidence="6">
    <location>
        <begin position="315"/>
        <end position="328"/>
    </location>
</feature>
<evidence type="ECO:0000256" key="1">
    <source>
        <dbReference type="ARBA" id="ARBA00022723"/>
    </source>
</evidence>
<dbReference type="Proteomes" id="UP000269221">
    <property type="component" value="Unassembled WGS sequence"/>
</dbReference>
<feature type="domain" description="J" evidence="7">
    <location>
        <begin position="3"/>
        <end position="69"/>
    </location>
</feature>
<dbReference type="InterPro" id="IPR051964">
    <property type="entry name" value="Chaperone_stress_response"/>
</dbReference>
<feature type="compositionally biased region" description="Basic residues" evidence="6">
    <location>
        <begin position="363"/>
        <end position="372"/>
    </location>
</feature>
<dbReference type="PROSITE" id="PS50076">
    <property type="entry name" value="DNAJ_2"/>
    <property type="match status" value="1"/>
</dbReference>
<evidence type="ECO:0000313" key="9">
    <source>
        <dbReference type="Proteomes" id="UP000269221"/>
    </source>
</evidence>
<dbReference type="PANTHER" id="PTHR44029">
    <property type="entry name" value="DNAJ HOMOLOG SUBFAMILY C MEMBER 21"/>
    <property type="match status" value="1"/>
</dbReference>
<evidence type="ECO:0000256" key="2">
    <source>
        <dbReference type="ARBA" id="ARBA00022771"/>
    </source>
</evidence>
<dbReference type="InterPro" id="IPR013087">
    <property type="entry name" value="Znf_C2H2_type"/>
</dbReference>
<gene>
    <name evidence="8" type="ORF">DUI87_06546</name>
</gene>
<keyword evidence="2" id="KW-0863">Zinc-finger</keyword>
<name>A0A3M0KTH9_HIRRU</name>
<keyword evidence="9" id="KW-1185">Reference proteome</keyword>
<protein>
    <recommendedName>
        <fullName evidence="4">DnaJ homolog subfamily C member 21</fullName>
    </recommendedName>
</protein>
<dbReference type="Gene3D" id="1.10.287.110">
    <property type="entry name" value="DnaJ domain"/>
    <property type="match status" value="1"/>
</dbReference>
<evidence type="ECO:0000256" key="5">
    <source>
        <dbReference type="SAM" id="Coils"/>
    </source>
</evidence>
<sequence length="444" mass="51913">MKCHYEVLGVRRDAAEEELKRAYRRLALRWHPDKNLENAEEAAEQFKLIQAAYDVLSDPQERAWYDNHREALLKGGVDGDYQDDSLDLLRYFTVSCYSGYGDDEKGFFTVYRQVFEKIAKEELEYMMQDDTEEFPMFGYSHSDYDTVVHPFYAYWQSFCTQKNFAWKEEYDTRQASNRWEKRAMEKENKKTREKARKERNELIRQLVAFIRKRDKRVQAHRKLVEEQNAEKTRKAEEFRRQQKLKQAKLAEQYKEQSWITMSDLERELQEMEAQYEKEFGDGSGSEDELEEQETKGIEGMSYEDFFDQSADEETVEQKEVPSMEKDSGSTEELVNDGQRCAVSEDITDDVSQGNETKSEAKSTKPKGKKAKEVKKSAKASSESSTMNEVPIHCVTCNCTFPSRNKLFEHLKATGHARATTPPTINGPVNAKIKKEKRKTDRTLL</sequence>
<dbReference type="PANTHER" id="PTHR44029:SF1">
    <property type="entry name" value="DNAJ HOMOLOG SUBFAMILY C MEMBER 21"/>
    <property type="match status" value="1"/>
</dbReference>
<proteinExistence type="predicted"/>
<dbReference type="PROSITE" id="PS00028">
    <property type="entry name" value="ZINC_FINGER_C2H2_1"/>
    <property type="match status" value="1"/>
</dbReference>
<dbReference type="Pfam" id="PF00226">
    <property type="entry name" value="DnaJ"/>
    <property type="match status" value="1"/>
</dbReference>
<keyword evidence="1" id="KW-0479">Metal-binding</keyword>
<dbReference type="AlphaFoldDB" id="A0A3M0KTH9"/>
<dbReference type="EMBL" id="QRBI01000102">
    <property type="protein sequence ID" value="RMC16609.1"/>
    <property type="molecule type" value="Genomic_DNA"/>
</dbReference>
<evidence type="ECO:0000313" key="8">
    <source>
        <dbReference type="EMBL" id="RMC16609.1"/>
    </source>
</evidence>
<accession>A0A3M0KTH9</accession>
<dbReference type="PRINTS" id="PR00625">
    <property type="entry name" value="JDOMAIN"/>
</dbReference>
<keyword evidence="5" id="KW-0175">Coiled coil</keyword>
<dbReference type="Pfam" id="PF21884">
    <property type="entry name" value="ZUO1-like_ZHD"/>
    <property type="match status" value="1"/>
</dbReference>
<dbReference type="STRING" id="333673.A0A3M0KTH9"/>
<dbReference type="InterPro" id="IPR018253">
    <property type="entry name" value="DnaJ_domain_CS"/>
</dbReference>
<dbReference type="GO" id="GO:0005737">
    <property type="term" value="C:cytoplasm"/>
    <property type="evidence" value="ECO:0007669"/>
    <property type="project" value="TreeGrafter"/>
</dbReference>
<dbReference type="CDD" id="cd06257">
    <property type="entry name" value="DnaJ"/>
    <property type="match status" value="1"/>
</dbReference>
<dbReference type="PROSITE" id="PS00636">
    <property type="entry name" value="DNAJ_1"/>
    <property type="match status" value="1"/>
</dbReference>
<evidence type="ECO:0000256" key="3">
    <source>
        <dbReference type="ARBA" id="ARBA00022833"/>
    </source>
</evidence>
<keyword evidence="3" id="KW-0862">Zinc</keyword>
<dbReference type="OrthoDB" id="5894at2759"/>
<dbReference type="GO" id="GO:0008270">
    <property type="term" value="F:zinc ion binding"/>
    <property type="evidence" value="ECO:0007669"/>
    <property type="project" value="UniProtKB-KW"/>
</dbReference>
<evidence type="ECO:0000259" key="7">
    <source>
        <dbReference type="PROSITE" id="PS50076"/>
    </source>
</evidence>
<comment type="caution">
    <text evidence="8">The sequence shown here is derived from an EMBL/GenBank/DDBJ whole genome shotgun (WGS) entry which is preliminary data.</text>
</comment>
<dbReference type="InterPro" id="IPR036869">
    <property type="entry name" value="J_dom_sf"/>
</dbReference>
<dbReference type="FunFam" id="1.10.287.110:FF:000046">
    <property type="entry name" value="dnaJ homolog subfamily C member 21"/>
    <property type="match status" value="1"/>
</dbReference>